<evidence type="ECO:0000313" key="1">
    <source>
        <dbReference type="EMBL" id="KAH0569084.1"/>
    </source>
</evidence>
<organism evidence="1 2">
    <name type="scientific">Cotesia glomerata</name>
    <name type="common">Lepidopteran parasitic wasp</name>
    <name type="synonym">Apanteles glomeratus</name>
    <dbReference type="NCBI Taxonomy" id="32391"/>
    <lineage>
        <taxon>Eukaryota</taxon>
        <taxon>Metazoa</taxon>
        <taxon>Ecdysozoa</taxon>
        <taxon>Arthropoda</taxon>
        <taxon>Hexapoda</taxon>
        <taxon>Insecta</taxon>
        <taxon>Pterygota</taxon>
        <taxon>Neoptera</taxon>
        <taxon>Endopterygota</taxon>
        <taxon>Hymenoptera</taxon>
        <taxon>Apocrita</taxon>
        <taxon>Ichneumonoidea</taxon>
        <taxon>Braconidae</taxon>
        <taxon>Microgastrinae</taxon>
        <taxon>Cotesia</taxon>
    </lineage>
</organism>
<accession>A0AAV7J945</accession>
<dbReference type="EMBL" id="JAHXZJ010000001">
    <property type="protein sequence ID" value="KAH0569084.1"/>
    <property type="molecule type" value="Genomic_DNA"/>
</dbReference>
<evidence type="ECO:0000313" key="2">
    <source>
        <dbReference type="Proteomes" id="UP000826195"/>
    </source>
</evidence>
<dbReference type="AlphaFoldDB" id="A0AAV7J945"/>
<name>A0AAV7J945_COTGL</name>
<protein>
    <submittedName>
        <fullName evidence="1">Uncharacterized protein</fullName>
    </submittedName>
</protein>
<proteinExistence type="predicted"/>
<comment type="caution">
    <text evidence="1">The sequence shown here is derived from an EMBL/GenBank/DDBJ whole genome shotgun (WGS) entry which is preliminary data.</text>
</comment>
<keyword evidence="2" id="KW-1185">Reference proteome</keyword>
<dbReference type="Proteomes" id="UP000826195">
    <property type="component" value="Unassembled WGS sequence"/>
</dbReference>
<gene>
    <name evidence="1" type="ORF">KQX54_021792</name>
</gene>
<sequence>MPSILEFESTEAGERGYPRPRNEAIYAGLRSVVYALCVYCPCADSGWKGCVTTVSKHSGLTHPVGPARAIESNEILLSRVINIDYNRLYLVCVTTPITVHGAYVWLKPRGSFAAAAHDHRLY</sequence>
<reference evidence="1 2" key="1">
    <citation type="journal article" date="2021" name="J. Hered.">
        <title>A chromosome-level genome assembly of the parasitoid wasp, Cotesia glomerata (Hymenoptera: Braconidae).</title>
        <authorList>
            <person name="Pinto B.J."/>
            <person name="Weis J.J."/>
            <person name="Gamble T."/>
            <person name="Ode P.J."/>
            <person name="Paul R."/>
            <person name="Zaspel J.M."/>
        </authorList>
    </citation>
    <scope>NUCLEOTIDE SEQUENCE [LARGE SCALE GENOMIC DNA]</scope>
    <source>
        <strain evidence="1">CgM1</strain>
    </source>
</reference>